<dbReference type="PANTHER" id="PTHR33048:SF19">
    <property type="entry name" value="MEMBRANE PROTEIN PTH11-LIKE, PUTATIVE (AFU_ORTHOLOGUE AFUA_1G14080)-RELATED"/>
    <property type="match status" value="1"/>
</dbReference>
<evidence type="ECO:0000256" key="4">
    <source>
        <dbReference type="ARBA" id="ARBA00023136"/>
    </source>
</evidence>
<dbReference type="Proteomes" id="UP000013776">
    <property type="component" value="Unassembled WGS sequence"/>
</dbReference>
<accession>R4XAA8</accession>
<proteinExistence type="inferred from homology"/>
<organism evidence="9 10">
    <name type="scientific">Taphrina deformans (strain PYCC 5710 / ATCC 11124 / CBS 356.35 / IMI 108563 / JCM 9778 / NBRC 8474)</name>
    <name type="common">Peach leaf curl fungus</name>
    <name type="synonym">Lalaria deformans</name>
    <dbReference type="NCBI Taxonomy" id="1097556"/>
    <lineage>
        <taxon>Eukaryota</taxon>
        <taxon>Fungi</taxon>
        <taxon>Dikarya</taxon>
        <taxon>Ascomycota</taxon>
        <taxon>Taphrinomycotina</taxon>
        <taxon>Taphrinomycetes</taxon>
        <taxon>Taphrinales</taxon>
        <taxon>Taphrinaceae</taxon>
        <taxon>Taphrina</taxon>
    </lineage>
</organism>
<evidence type="ECO:0000256" key="6">
    <source>
        <dbReference type="SAM" id="MobiDB-lite"/>
    </source>
</evidence>
<evidence type="ECO:0000256" key="2">
    <source>
        <dbReference type="ARBA" id="ARBA00022692"/>
    </source>
</evidence>
<dbReference type="InterPro" id="IPR049326">
    <property type="entry name" value="Rhodopsin_dom_fungi"/>
</dbReference>
<dbReference type="InterPro" id="IPR052337">
    <property type="entry name" value="SAT4-like"/>
</dbReference>
<dbReference type="EMBL" id="CAHR02000084">
    <property type="protein sequence ID" value="CCG82447.1"/>
    <property type="molecule type" value="Genomic_DNA"/>
</dbReference>
<protein>
    <recommendedName>
        <fullName evidence="8">Rhodopsin domain-containing protein</fullName>
    </recommendedName>
</protein>
<keyword evidence="2 7" id="KW-0812">Transmembrane</keyword>
<evidence type="ECO:0000256" key="7">
    <source>
        <dbReference type="SAM" id="Phobius"/>
    </source>
</evidence>
<feature type="transmembrane region" description="Helical" evidence="7">
    <location>
        <begin position="162"/>
        <end position="181"/>
    </location>
</feature>
<feature type="transmembrane region" description="Helical" evidence="7">
    <location>
        <begin position="75"/>
        <end position="99"/>
    </location>
</feature>
<dbReference type="STRING" id="1097556.R4XAA8"/>
<keyword evidence="4 7" id="KW-0472">Membrane</keyword>
<dbReference type="Pfam" id="PF20684">
    <property type="entry name" value="Fung_rhodopsin"/>
    <property type="match status" value="1"/>
</dbReference>
<dbReference type="VEuPathDB" id="FungiDB:TAPDE_002450"/>
<keyword evidence="3 7" id="KW-1133">Transmembrane helix</keyword>
<reference evidence="9 10" key="1">
    <citation type="journal article" date="2013" name="MBio">
        <title>Genome sequencing of the plant pathogen Taphrina deformans, the causal agent of peach leaf curl.</title>
        <authorList>
            <person name="Cisse O.H."/>
            <person name="Almeida J.M.G.C.F."/>
            <person name="Fonseca A."/>
            <person name="Kumar A.A."/>
            <person name="Salojaervi J."/>
            <person name="Overmyer K."/>
            <person name="Hauser P.M."/>
            <person name="Pagni M."/>
        </authorList>
    </citation>
    <scope>NUCLEOTIDE SEQUENCE [LARGE SCALE GENOMIC DNA]</scope>
    <source>
        <strain evidence="10">PYCC 5710 / ATCC 11124 / CBS 356.35 / IMI 108563 / JCM 9778 / NBRC 8474</strain>
    </source>
</reference>
<feature type="region of interest" description="Disordered" evidence="6">
    <location>
        <begin position="403"/>
        <end position="425"/>
    </location>
</feature>
<keyword evidence="10" id="KW-1185">Reference proteome</keyword>
<name>R4XAA8_TAPDE</name>
<evidence type="ECO:0000313" key="9">
    <source>
        <dbReference type="EMBL" id="CCG82447.1"/>
    </source>
</evidence>
<dbReference type="AlphaFoldDB" id="R4XAA8"/>
<dbReference type="GO" id="GO:0016020">
    <property type="term" value="C:membrane"/>
    <property type="evidence" value="ECO:0007669"/>
    <property type="project" value="UniProtKB-SubCell"/>
</dbReference>
<comment type="subcellular location">
    <subcellularLocation>
        <location evidence="1">Membrane</location>
        <topology evidence="1">Multi-pass membrane protein</topology>
    </subcellularLocation>
</comment>
<comment type="similarity">
    <text evidence="5">Belongs to the SAT4 family.</text>
</comment>
<dbReference type="OrthoDB" id="3903189at2759"/>
<comment type="caution">
    <text evidence="9">The sequence shown here is derived from an EMBL/GenBank/DDBJ whole genome shotgun (WGS) entry which is preliminary data.</text>
</comment>
<feature type="transmembrane region" description="Helical" evidence="7">
    <location>
        <begin position="193"/>
        <end position="215"/>
    </location>
</feature>
<evidence type="ECO:0000259" key="8">
    <source>
        <dbReference type="Pfam" id="PF20684"/>
    </source>
</evidence>
<dbReference type="eggNOG" id="ENOG502RSJA">
    <property type="taxonomic scope" value="Eukaryota"/>
</dbReference>
<gene>
    <name evidence="9" type="ORF">TAPDE_002450</name>
</gene>
<evidence type="ECO:0000256" key="1">
    <source>
        <dbReference type="ARBA" id="ARBA00004141"/>
    </source>
</evidence>
<feature type="domain" description="Rhodopsin" evidence="8">
    <location>
        <begin position="18"/>
        <end position="248"/>
    </location>
</feature>
<evidence type="ECO:0000256" key="3">
    <source>
        <dbReference type="ARBA" id="ARBA00022989"/>
    </source>
</evidence>
<feature type="transmembrane region" description="Helical" evidence="7">
    <location>
        <begin position="6"/>
        <end position="24"/>
    </location>
</feature>
<dbReference type="PANTHER" id="PTHR33048">
    <property type="entry name" value="PTH11-LIKE INTEGRAL MEMBRANE PROTEIN (AFU_ORTHOLOGUE AFUA_5G11245)"/>
    <property type="match status" value="1"/>
</dbReference>
<evidence type="ECO:0000256" key="5">
    <source>
        <dbReference type="ARBA" id="ARBA00038359"/>
    </source>
</evidence>
<evidence type="ECO:0000313" key="10">
    <source>
        <dbReference type="Proteomes" id="UP000013776"/>
    </source>
</evidence>
<feature type="transmembrane region" description="Helical" evidence="7">
    <location>
        <begin position="111"/>
        <end position="132"/>
    </location>
</feature>
<feature type="transmembrane region" description="Helical" evidence="7">
    <location>
        <begin position="36"/>
        <end position="55"/>
    </location>
</feature>
<sequence>MLVAAWVLFALSVVAVTLRIYVRLQSRPRLFGNDDRFLVLALVLFLVQLAILTDVEHLTRNGTYFVPRQLKLVRIEAWLLHILYSQVIWSAKLSLFLLYKRLLSGLCMQKQLRMAAVLLFLTWLFVTVLLVIPLDGFSAGDPRNRIFTGPARIHDLLETYCIGPLDILTSVVLTFLPFALLRRLRINLKEKTALVVIFSLGLLCICAAILRWVVLLEISTASIFILWSTLEQSCLIIVQSLMVLRPLLYQIFELFGIDKPGQRSSMHQLSTKSITQQMQTITEFQASKKQPQPTRHPLEFSETIESTDTTHTLMQCLKLESPGPSLLCSILKSAGSEASTARQEHHLEMGHLGSKFDISERAWSPIQVEQNYPHSFAYMNRHEFMQSNHTDVFAGEKRCRQPRHPVKAKSLGALPRDRKDSRNPSDCPTSFPIFVTVDSHYDCCRD</sequence>